<organism evidence="1 2">
    <name type="scientific">Scortum barcoo</name>
    <name type="common">barcoo grunter</name>
    <dbReference type="NCBI Taxonomy" id="214431"/>
    <lineage>
        <taxon>Eukaryota</taxon>
        <taxon>Metazoa</taxon>
        <taxon>Chordata</taxon>
        <taxon>Craniata</taxon>
        <taxon>Vertebrata</taxon>
        <taxon>Euteleostomi</taxon>
        <taxon>Actinopterygii</taxon>
        <taxon>Neopterygii</taxon>
        <taxon>Teleostei</taxon>
        <taxon>Neoteleostei</taxon>
        <taxon>Acanthomorphata</taxon>
        <taxon>Eupercaria</taxon>
        <taxon>Centrarchiformes</taxon>
        <taxon>Terapontoidei</taxon>
        <taxon>Terapontidae</taxon>
        <taxon>Scortum</taxon>
    </lineage>
</organism>
<dbReference type="Proteomes" id="UP000831701">
    <property type="component" value="Chromosome 14"/>
</dbReference>
<dbReference type="EMBL" id="CM041544">
    <property type="protein sequence ID" value="KAI3363276.1"/>
    <property type="molecule type" value="Genomic_DNA"/>
</dbReference>
<keyword evidence="2" id="KW-1185">Reference proteome</keyword>
<proteinExistence type="predicted"/>
<gene>
    <name evidence="1" type="ORF">L3Q82_011904</name>
</gene>
<sequence length="1021" mass="115686">RILLFQDLKRSTNVVYQAHHVSRSKRGQVVGTRGGFRGCTIWLTGLSGAGKTTISFALEEYLVSHAIPCYSLDGDNIRHGLNKNLGFSAKDREENIRRIAEVARLFADAGLVCITSFISPFSKDREEARKIHASAGLPFFEVFIHATLEVCESRDVKGLYKKARAGEIKGFTGIDSDYERPEVPDLVLKTGELSVNECLQQVLELLKDQNIVPGEIMEEVNELFVPENKLNLAVADANTFPTISITKLDLQWVQVLAEGWASPLKGFMREREFLQVLHFGSLLDGGSINLSVPIVLPVSAETKQRLDGCAAIALEYQGSRVAILRNPEFYEHRKEERCARQWGTTCPQHPYIKMVMEGGDWLVGGDLEVLERIKWNDGLDQYRFTPQELKQKFKDMKADAIFAFQLRNPVHNGHALLMQDTKRHLLERGYKNPVLLLHPLGGWTKDDDVPLAWRMKQHAAVLEEGVLDQASTIVAIFPSPMMYAGPTEVQWHCRARMIAGANFYIVGRDPAGMPHPETKQDLYEPTHGSKVLTMAPGLTSLLWRSSLSGHAEFEFISGTKMRNLARSGENPPDGKKAPPESSQQDFPDCDRDTQSILGEGGGGELLSSATPYRLLSPATMAAIIKEMVSRNKRRYQEDGFDLDLTCILLCVALRFLDSKHKNHYKIYNLCAERHYDAAKFNCRVAQYPFEDHNPPQLELIKPFCEDLDHWLSEDDNHVAAIHCKAGKGRTGVMICAYLLHRGKFLEAQEALDFYGEVRTRDKKGVTIPSQRRYVYYYSYLLKNQLEYKPVALLFHKMVFETLPMFSGGTCNPQFVVYQLKVKIHTSNPAHTRREDKHMFFEFPQPLPVCGDIKVEFFHKQNKMMKKDKMFHFWVNTFFIPGPDESGDKMENGAVNNADSQQGVPAPGQGQPQSAECRDSCRETGRESDRDRDYLILTLTKNDLDKANKDKANRYFSPNFKVKLYFTKTVEEPSNSEASTSTSVTPDVSDNEPDHYRYSDTTDSDPENEPFDEEQHTQITKV</sequence>
<evidence type="ECO:0000313" key="1">
    <source>
        <dbReference type="EMBL" id="KAI3363276.1"/>
    </source>
</evidence>
<protein>
    <submittedName>
        <fullName evidence="1">Uncharacterized protein</fullName>
    </submittedName>
</protein>
<reference evidence="1" key="1">
    <citation type="submission" date="2022-04" db="EMBL/GenBank/DDBJ databases">
        <title>Jade perch genome.</title>
        <authorList>
            <person name="Chao B."/>
        </authorList>
    </citation>
    <scope>NUCLEOTIDE SEQUENCE</scope>
    <source>
        <strain evidence="1">CB-2022</strain>
    </source>
</reference>
<feature type="non-terminal residue" evidence="1">
    <location>
        <position position="1"/>
    </location>
</feature>
<evidence type="ECO:0000313" key="2">
    <source>
        <dbReference type="Proteomes" id="UP000831701"/>
    </source>
</evidence>
<name>A0ACB8W6C1_9TELE</name>
<comment type="caution">
    <text evidence="1">The sequence shown here is derived from an EMBL/GenBank/DDBJ whole genome shotgun (WGS) entry which is preliminary data.</text>
</comment>
<accession>A0ACB8W6C1</accession>